<dbReference type="RefSeq" id="WP_259450292.1">
    <property type="nucleotide sequence ID" value="NZ_CP119520.1"/>
</dbReference>
<feature type="transmembrane region" description="Helical" evidence="8">
    <location>
        <begin position="47"/>
        <end position="66"/>
    </location>
</feature>
<keyword evidence="10" id="KW-1185">Reference proteome</keyword>
<dbReference type="CDD" id="cd17332">
    <property type="entry name" value="MFS_MelB_like"/>
    <property type="match status" value="1"/>
</dbReference>
<feature type="transmembrane region" description="Helical" evidence="8">
    <location>
        <begin position="185"/>
        <end position="207"/>
    </location>
</feature>
<keyword evidence="5 8" id="KW-0812">Transmembrane</keyword>
<keyword evidence="7 8" id="KW-0472">Membrane</keyword>
<proteinExistence type="inferred from homology"/>
<feature type="transmembrane region" description="Helical" evidence="8">
    <location>
        <begin position="21"/>
        <end position="41"/>
    </location>
</feature>
<keyword evidence="4" id="KW-1003">Cell membrane</keyword>
<comment type="subcellular location">
    <subcellularLocation>
        <location evidence="1">Cell membrane</location>
        <topology evidence="1">Multi-pass membrane protein</topology>
    </subcellularLocation>
</comment>
<comment type="similarity">
    <text evidence="2">Belongs to the sodium:galactoside symporter (TC 2.A.2) family.</text>
</comment>
<dbReference type="NCBIfam" id="TIGR00792">
    <property type="entry name" value="gph"/>
    <property type="match status" value="1"/>
</dbReference>
<dbReference type="Proteomes" id="UP001165263">
    <property type="component" value="Unassembled WGS sequence"/>
</dbReference>
<organism evidence="9 10">
    <name type="scientific">Telluria mixta</name>
    <dbReference type="NCBI Taxonomy" id="34071"/>
    <lineage>
        <taxon>Bacteria</taxon>
        <taxon>Pseudomonadati</taxon>
        <taxon>Pseudomonadota</taxon>
        <taxon>Betaproteobacteria</taxon>
        <taxon>Burkholderiales</taxon>
        <taxon>Oxalobacteraceae</taxon>
        <taxon>Telluria group</taxon>
        <taxon>Telluria</taxon>
    </lineage>
</organism>
<dbReference type="InterPro" id="IPR018043">
    <property type="entry name" value="Na/Gal_symport_CS"/>
</dbReference>
<evidence type="ECO:0000256" key="4">
    <source>
        <dbReference type="ARBA" id="ARBA00022475"/>
    </source>
</evidence>
<protein>
    <submittedName>
        <fullName evidence="9">Glycoside-pentoside-hexuronide (GPH):cation symporter</fullName>
    </submittedName>
</protein>
<dbReference type="Gene3D" id="1.20.1250.20">
    <property type="entry name" value="MFS general substrate transporter like domains"/>
    <property type="match status" value="2"/>
</dbReference>
<evidence type="ECO:0000256" key="2">
    <source>
        <dbReference type="ARBA" id="ARBA00009617"/>
    </source>
</evidence>
<name>A0ABT2C1F4_9BURK</name>
<evidence type="ECO:0000313" key="9">
    <source>
        <dbReference type="EMBL" id="MCS0631211.1"/>
    </source>
</evidence>
<reference evidence="9" key="1">
    <citation type="submission" date="2022-08" db="EMBL/GenBank/DDBJ databases">
        <title>Reclassification of Massilia species as members of the genera Telluria, Duganella, Pseudoduganella, Mokoshia gen. nov. and Zemynaea gen. nov. using orthogonal and non-orthogonal genome-based approaches.</title>
        <authorList>
            <person name="Bowman J.P."/>
        </authorList>
    </citation>
    <scope>NUCLEOTIDE SEQUENCE</scope>
    <source>
        <strain evidence="9">LMG 11547</strain>
    </source>
</reference>
<feature type="transmembrane region" description="Helical" evidence="8">
    <location>
        <begin position="410"/>
        <end position="430"/>
    </location>
</feature>
<evidence type="ECO:0000313" key="10">
    <source>
        <dbReference type="Proteomes" id="UP001165263"/>
    </source>
</evidence>
<feature type="transmembrane region" description="Helical" evidence="8">
    <location>
        <begin position="87"/>
        <end position="109"/>
    </location>
</feature>
<feature type="transmembrane region" description="Helical" evidence="8">
    <location>
        <begin position="300"/>
        <end position="319"/>
    </location>
</feature>
<dbReference type="SUPFAM" id="SSF103473">
    <property type="entry name" value="MFS general substrate transporter"/>
    <property type="match status" value="1"/>
</dbReference>
<keyword evidence="3" id="KW-0813">Transport</keyword>
<comment type="caution">
    <text evidence="9">The sequence shown here is derived from an EMBL/GenBank/DDBJ whole genome shotgun (WGS) entry which is preliminary data.</text>
</comment>
<feature type="transmembrane region" description="Helical" evidence="8">
    <location>
        <begin position="155"/>
        <end position="179"/>
    </location>
</feature>
<feature type="transmembrane region" description="Helical" evidence="8">
    <location>
        <begin position="267"/>
        <end position="288"/>
    </location>
</feature>
<feature type="transmembrane region" description="Helical" evidence="8">
    <location>
        <begin position="238"/>
        <end position="261"/>
    </location>
</feature>
<dbReference type="Pfam" id="PF13347">
    <property type="entry name" value="MFS_2"/>
    <property type="match status" value="1"/>
</dbReference>
<accession>A0ABT2C1F4</accession>
<feature type="transmembrane region" description="Helical" evidence="8">
    <location>
        <begin position="115"/>
        <end position="135"/>
    </location>
</feature>
<gene>
    <name evidence="9" type="ORF">NX786_17900</name>
</gene>
<feature type="transmembrane region" description="Helical" evidence="8">
    <location>
        <begin position="368"/>
        <end position="390"/>
    </location>
</feature>
<dbReference type="PANTHER" id="PTHR11328:SF24">
    <property type="entry name" value="MAJOR FACILITATOR SUPERFAMILY (MFS) PROFILE DOMAIN-CONTAINING PROTEIN"/>
    <property type="match status" value="1"/>
</dbReference>
<evidence type="ECO:0000256" key="5">
    <source>
        <dbReference type="ARBA" id="ARBA00022692"/>
    </source>
</evidence>
<dbReference type="EMBL" id="JANUHC010000006">
    <property type="protein sequence ID" value="MCS0631211.1"/>
    <property type="molecule type" value="Genomic_DNA"/>
</dbReference>
<evidence type="ECO:0000256" key="1">
    <source>
        <dbReference type="ARBA" id="ARBA00004651"/>
    </source>
</evidence>
<sequence length="450" mass="48876">MNDNISRQIQLTAREKYSYGAGEIASNLAWNMATGFLLVYYTDVAMLPVAALGTLMLVTRILDAIFDPLVGIMVDRTKSRFGKARPYLIYAAVPFGVLFVATFSIPAVSPTAKLVYAYVTFALLGLCYSLLYVPYSSMLPMMTRNTNEKVQLGSFRAMGTSLASIVAYGLAMPMVAYFGGTDRQWGFTVAAAIMAVATCVLYFVVFFNCRERYTASTPASTSITATFGQMIRNPVWRVVFALGLLVFIRIGVMVSSLAFFAKDVMQQTWVVSVILPLMSVMIFIGGFISRPFLARFGKRLGCNIGLAASILLIPLLYVFESNPVMFIAVFVLSNVAGGIQAATIFVLSADAVEWQEKNFGQSDEGLMAASVSFGLKVGIAIGTAITAYTLGMAGYKPGVVTESANLALRVLTYGGPIVLMVLMMICISFYREDDRVAKPGRNIKANLRGV</sequence>
<evidence type="ECO:0000256" key="7">
    <source>
        <dbReference type="ARBA" id="ARBA00023136"/>
    </source>
</evidence>
<feature type="transmembrane region" description="Helical" evidence="8">
    <location>
        <begin position="325"/>
        <end position="347"/>
    </location>
</feature>
<dbReference type="PANTHER" id="PTHR11328">
    <property type="entry name" value="MAJOR FACILITATOR SUPERFAMILY DOMAIN-CONTAINING PROTEIN"/>
    <property type="match status" value="1"/>
</dbReference>
<dbReference type="PROSITE" id="PS00872">
    <property type="entry name" value="NA_GALACTOSIDE_SYMP"/>
    <property type="match status" value="1"/>
</dbReference>
<evidence type="ECO:0000256" key="6">
    <source>
        <dbReference type="ARBA" id="ARBA00022989"/>
    </source>
</evidence>
<evidence type="ECO:0000256" key="8">
    <source>
        <dbReference type="SAM" id="Phobius"/>
    </source>
</evidence>
<dbReference type="InterPro" id="IPR036259">
    <property type="entry name" value="MFS_trans_sf"/>
</dbReference>
<keyword evidence="6 8" id="KW-1133">Transmembrane helix</keyword>
<dbReference type="InterPro" id="IPR001927">
    <property type="entry name" value="Na/Gal_symport"/>
</dbReference>
<evidence type="ECO:0000256" key="3">
    <source>
        <dbReference type="ARBA" id="ARBA00022448"/>
    </source>
</evidence>
<dbReference type="InterPro" id="IPR039672">
    <property type="entry name" value="MFS_2"/>
</dbReference>